<feature type="domain" description="Rieske" evidence="5">
    <location>
        <begin position="3"/>
        <end position="100"/>
    </location>
</feature>
<dbReference type="Pfam" id="PF00355">
    <property type="entry name" value="Rieske"/>
    <property type="match status" value="1"/>
</dbReference>
<evidence type="ECO:0000256" key="4">
    <source>
        <dbReference type="ARBA" id="ARBA00023014"/>
    </source>
</evidence>
<accession>A0A6J6YSV6</accession>
<sequence length="103" mass="11291">MKQKICKLDELISGKARRFEVADRAIAVVRIDNQVYAIGDKCSHADVALSDGEVLCDTKEIECIRHASSFSLETGKPNTLPATQPVPVYVAIVDNGDVYIELN</sequence>
<keyword evidence="1" id="KW-0001">2Fe-2S</keyword>
<gene>
    <name evidence="6" type="ORF">UFOPK3026_01210</name>
</gene>
<protein>
    <submittedName>
        <fullName evidence="6">Unannotated protein</fullName>
    </submittedName>
</protein>
<name>A0A6J6YSV6_9ZZZZ</name>
<evidence type="ECO:0000313" key="6">
    <source>
        <dbReference type="EMBL" id="CAB4812542.1"/>
    </source>
</evidence>
<dbReference type="InterPro" id="IPR017941">
    <property type="entry name" value="Rieske_2Fe-2S"/>
</dbReference>
<evidence type="ECO:0000256" key="3">
    <source>
        <dbReference type="ARBA" id="ARBA00023004"/>
    </source>
</evidence>
<evidence type="ECO:0000256" key="1">
    <source>
        <dbReference type="ARBA" id="ARBA00022714"/>
    </source>
</evidence>
<dbReference type="InterPro" id="IPR036922">
    <property type="entry name" value="Rieske_2Fe-2S_sf"/>
</dbReference>
<evidence type="ECO:0000256" key="2">
    <source>
        <dbReference type="ARBA" id="ARBA00022723"/>
    </source>
</evidence>
<dbReference type="PANTHER" id="PTHR21496:SF23">
    <property type="entry name" value="3-PHENYLPROPIONATE_CINNAMIC ACID DIOXYGENASE FERREDOXIN SUBUNIT"/>
    <property type="match status" value="1"/>
</dbReference>
<dbReference type="EMBL" id="CAFAAP010000202">
    <property type="protein sequence ID" value="CAB4812542.1"/>
    <property type="molecule type" value="Genomic_DNA"/>
</dbReference>
<dbReference type="PROSITE" id="PS51296">
    <property type="entry name" value="RIESKE"/>
    <property type="match status" value="1"/>
</dbReference>
<keyword evidence="3" id="KW-0408">Iron</keyword>
<keyword evidence="4" id="KW-0411">Iron-sulfur</keyword>
<proteinExistence type="predicted"/>
<dbReference type="CDD" id="cd03528">
    <property type="entry name" value="Rieske_RO_ferredoxin"/>
    <property type="match status" value="1"/>
</dbReference>
<keyword evidence="2" id="KW-0479">Metal-binding</keyword>
<evidence type="ECO:0000259" key="5">
    <source>
        <dbReference type="PROSITE" id="PS51296"/>
    </source>
</evidence>
<dbReference type="GO" id="GO:0051537">
    <property type="term" value="F:2 iron, 2 sulfur cluster binding"/>
    <property type="evidence" value="ECO:0007669"/>
    <property type="project" value="UniProtKB-KW"/>
</dbReference>
<reference evidence="6" key="1">
    <citation type="submission" date="2020-05" db="EMBL/GenBank/DDBJ databases">
        <authorList>
            <person name="Chiriac C."/>
            <person name="Salcher M."/>
            <person name="Ghai R."/>
            <person name="Kavagutti S V."/>
        </authorList>
    </citation>
    <scope>NUCLEOTIDE SEQUENCE</scope>
</reference>
<dbReference type="AlphaFoldDB" id="A0A6J6YSV6"/>
<dbReference type="GO" id="GO:0046872">
    <property type="term" value="F:metal ion binding"/>
    <property type="evidence" value="ECO:0007669"/>
    <property type="project" value="UniProtKB-KW"/>
</dbReference>
<organism evidence="6">
    <name type="scientific">freshwater metagenome</name>
    <dbReference type="NCBI Taxonomy" id="449393"/>
    <lineage>
        <taxon>unclassified sequences</taxon>
        <taxon>metagenomes</taxon>
        <taxon>ecological metagenomes</taxon>
    </lineage>
</organism>
<dbReference type="Gene3D" id="2.102.10.10">
    <property type="entry name" value="Rieske [2Fe-2S] iron-sulphur domain"/>
    <property type="match status" value="1"/>
</dbReference>
<dbReference type="SUPFAM" id="SSF50022">
    <property type="entry name" value="ISP domain"/>
    <property type="match status" value="1"/>
</dbReference>
<dbReference type="PANTHER" id="PTHR21496">
    <property type="entry name" value="FERREDOXIN-RELATED"/>
    <property type="match status" value="1"/>
</dbReference>